<name>A0A9X1XLF7_9VIBR</name>
<keyword evidence="2" id="KW-1185">Reference proteome</keyword>
<protein>
    <recommendedName>
        <fullName evidence="3">Lipoprotein</fullName>
    </recommendedName>
</protein>
<dbReference type="RefSeq" id="WP_248009438.1">
    <property type="nucleotide sequence ID" value="NZ_JAJHVV010000008.1"/>
</dbReference>
<accession>A0A9X1XLF7</accession>
<dbReference type="PROSITE" id="PS51257">
    <property type="entry name" value="PROKAR_LIPOPROTEIN"/>
    <property type="match status" value="1"/>
</dbReference>
<proteinExistence type="predicted"/>
<gene>
    <name evidence="1" type="ORF">KP803_13850</name>
</gene>
<dbReference type="EMBL" id="JAJHVV010000008">
    <property type="protein sequence ID" value="MCK6264360.1"/>
    <property type="molecule type" value="Genomic_DNA"/>
</dbReference>
<evidence type="ECO:0000313" key="2">
    <source>
        <dbReference type="Proteomes" id="UP001139559"/>
    </source>
</evidence>
<dbReference type="Proteomes" id="UP001139559">
    <property type="component" value="Unassembled WGS sequence"/>
</dbReference>
<evidence type="ECO:0000313" key="1">
    <source>
        <dbReference type="EMBL" id="MCK6264360.1"/>
    </source>
</evidence>
<comment type="caution">
    <text evidence="1">The sequence shown here is derived from an EMBL/GenBank/DDBJ whole genome shotgun (WGS) entry which is preliminary data.</text>
</comment>
<reference evidence="1" key="1">
    <citation type="submission" date="2021-11" db="EMBL/GenBank/DDBJ databases">
        <title>Vibrio ZSDE26 sp. nov. and Vibrio ZSDZ34 sp. nov., isolated from coastal seawater in Qingdao.</title>
        <authorList>
            <person name="Zhang P."/>
        </authorList>
    </citation>
    <scope>NUCLEOTIDE SEQUENCE</scope>
    <source>
        <strain evidence="1">ZSDE26</strain>
    </source>
</reference>
<dbReference type="AlphaFoldDB" id="A0A9X1XLF7"/>
<evidence type="ECO:0008006" key="3">
    <source>
        <dbReference type="Google" id="ProtNLM"/>
    </source>
</evidence>
<sequence length="130" mass="14609">MKTFKIAISLFLTLLLVGCGRVQPIMNVEDTPVAYELNKQQVKSAILEAAMNRGWVINEVASAKLTATVNVRTHSATIEIPYSNKYYSIHYVESKNLKASDGSIHRNYNRWINNLNVDIQKKLSLLAASQ</sequence>
<organism evidence="1 2">
    <name type="scientific">Vibrio amylolyticus</name>
    <dbReference type="NCBI Taxonomy" id="2847292"/>
    <lineage>
        <taxon>Bacteria</taxon>
        <taxon>Pseudomonadati</taxon>
        <taxon>Pseudomonadota</taxon>
        <taxon>Gammaproteobacteria</taxon>
        <taxon>Vibrionales</taxon>
        <taxon>Vibrionaceae</taxon>
        <taxon>Vibrio</taxon>
    </lineage>
</organism>